<evidence type="ECO:0000313" key="2">
    <source>
        <dbReference type="EMBL" id="KAG5922844.1"/>
    </source>
</evidence>
<organism evidence="2 3">
    <name type="scientific">Claviceps africana</name>
    <dbReference type="NCBI Taxonomy" id="83212"/>
    <lineage>
        <taxon>Eukaryota</taxon>
        <taxon>Fungi</taxon>
        <taxon>Dikarya</taxon>
        <taxon>Ascomycota</taxon>
        <taxon>Pezizomycotina</taxon>
        <taxon>Sordariomycetes</taxon>
        <taxon>Hypocreomycetidae</taxon>
        <taxon>Hypocreales</taxon>
        <taxon>Clavicipitaceae</taxon>
        <taxon>Claviceps</taxon>
    </lineage>
</organism>
<keyword evidence="1" id="KW-0732">Signal</keyword>
<reference evidence="2" key="1">
    <citation type="journal article" date="2020" name="bioRxiv">
        <title>Whole genome comparisons of ergot fungi reveals the divergence and evolution of species within the genus Claviceps are the result of varying mechanisms driving genome evolution and host range expansion.</title>
        <authorList>
            <person name="Wyka S.A."/>
            <person name="Mondo S.J."/>
            <person name="Liu M."/>
            <person name="Dettman J."/>
            <person name="Nalam V."/>
            <person name="Broders K.D."/>
        </authorList>
    </citation>
    <scope>NUCLEOTIDE SEQUENCE</scope>
    <source>
        <strain evidence="2">CCC 489</strain>
    </source>
</reference>
<evidence type="ECO:0000256" key="1">
    <source>
        <dbReference type="SAM" id="SignalP"/>
    </source>
</evidence>
<dbReference type="OrthoDB" id="5232040at2759"/>
<gene>
    <name evidence="2" type="ORF">E4U42_005207</name>
</gene>
<sequence>MKTFVLLVSLLSLGASAVPTEFEEQVIFDGKYTYYGGDVRASKNTAHHVLMDLQRQCSCSPCWSGGISCTPYQCECVGNNGCYRCRDGTYRCQPGPYSDECN</sequence>
<feature type="chain" id="PRO_5035419811" evidence="1">
    <location>
        <begin position="18"/>
        <end position="102"/>
    </location>
</feature>
<dbReference type="EMBL" id="SRPY01000489">
    <property type="protein sequence ID" value="KAG5922844.1"/>
    <property type="molecule type" value="Genomic_DNA"/>
</dbReference>
<dbReference type="Proteomes" id="UP000811619">
    <property type="component" value="Unassembled WGS sequence"/>
</dbReference>
<feature type="signal peptide" evidence="1">
    <location>
        <begin position="1"/>
        <end position="17"/>
    </location>
</feature>
<dbReference type="AlphaFoldDB" id="A0A8K0J504"/>
<protein>
    <submittedName>
        <fullName evidence="2">Uncharacterized protein</fullName>
    </submittedName>
</protein>
<proteinExistence type="predicted"/>
<evidence type="ECO:0000313" key="3">
    <source>
        <dbReference type="Proteomes" id="UP000811619"/>
    </source>
</evidence>
<name>A0A8K0J504_9HYPO</name>
<keyword evidence="3" id="KW-1185">Reference proteome</keyword>
<accession>A0A8K0J504</accession>
<comment type="caution">
    <text evidence="2">The sequence shown here is derived from an EMBL/GenBank/DDBJ whole genome shotgun (WGS) entry which is preliminary data.</text>
</comment>